<evidence type="ECO:0000313" key="2">
    <source>
        <dbReference type="Proteomes" id="UP000323000"/>
    </source>
</evidence>
<dbReference type="AlphaFoldDB" id="A0A5C7IH89"/>
<organism evidence="1 2">
    <name type="scientific">Acer yangbiense</name>
    <dbReference type="NCBI Taxonomy" id="1000413"/>
    <lineage>
        <taxon>Eukaryota</taxon>
        <taxon>Viridiplantae</taxon>
        <taxon>Streptophyta</taxon>
        <taxon>Embryophyta</taxon>
        <taxon>Tracheophyta</taxon>
        <taxon>Spermatophyta</taxon>
        <taxon>Magnoliopsida</taxon>
        <taxon>eudicotyledons</taxon>
        <taxon>Gunneridae</taxon>
        <taxon>Pentapetalae</taxon>
        <taxon>rosids</taxon>
        <taxon>malvids</taxon>
        <taxon>Sapindales</taxon>
        <taxon>Sapindaceae</taxon>
        <taxon>Hippocastanoideae</taxon>
        <taxon>Acereae</taxon>
        <taxon>Acer</taxon>
    </lineage>
</organism>
<accession>A0A5C7IH89</accession>
<evidence type="ECO:0000313" key="1">
    <source>
        <dbReference type="EMBL" id="TXG68660.1"/>
    </source>
</evidence>
<dbReference type="OrthoDB" id="10056816at2759"/>
<comment type="caution">
    <text evidence="1">The sequence shown here is derived from an EMBL/GenBank/DDBJ whole genome shotgun (WGS) entry which is preliminary data.</text>
</comment>
<protein>
    <submittedName>
        <fullName evidence="1">Uncharacterized protein</fullName>
    </submittedName>
</protein>
<proteinExistence type="predicted"/>
<dbReference type="EMBL" id="VAHF01000002">
    <property type="protein sequence ID" value="TXG68660.1"/>
    <property type="molecule type" value="Genomic_DNA"/>
</dbReference>
<keyword evidence="2" id="KW-1185">Reference proteome</keyword>
<gene>
    <name evidence="1" type="ORF">EZV62_003595</name>
</gene>
<name>A0A5C7IH89_9ROSI</name>
<dbReference type="Proteomes" id="UP000323000">
    <property type="component" value="Chromosome 2"/>
</dbReference>
<sequence length="117" mass="13282">MVYSQGHDFLFCNYCGTMLSMESKFVTCPLCKFKRNTKGIAVELFVVAICHFMLLNNCSFSFPFLNDLSALLNHILLYAEVAGKEISYTVTDEDIRRELGYLYLILGKATTKCNGPR</sequence>
<reference evidence="2" key="1">
    <citation type="journal article" date="2019" name="Gigascience">
        <title>De novo genome assembly of the endangered Acer yangbiense, a plant species with extremely small populations endemic to Yunnan Province, China.</title>
        <authorList>
            <person name="Yang J."/>
            <person name="Wariss H.M."/>
            <person name="Tao L."/>
            <person name="Zhang R."/>
            <person name="Yun Q."/>
            <person name="Hollingsworth P."/>
            <person name="Dao Z."/>
            <person name="Luo G."/>
            <person name="Guo H."/>
            <person name="Ma Y."/>
            <person name="Sun W."/>
        </authorList>
    </citation>
    <scope>NUCLEOTIDE SEQUENCE [LARGE SCALE GENOMIC DNA]</scope>
    <source>
        <strain evidence="2">cv. Malutang</strain>
    </source>
</reference>